<protein>
    <submittedName>
        <fullName evidence="1">Uncharacterized protein</fullName>
    </submittedName>
</protein>
<evidence type="ECO:0000313" key="2">
    <source>
        <dbReference type="Proteomes" id="UP000055019"/>
    </source>
</evidence>
<dbReference type="AlphaFoldDB" id="A0A158L586"/>
<dbReference type="OrthoDB" id="9006727at2"/>
<accession>A0A158L586</accession>
<proteinExistence type="predicted"/>
<comment type="caution">
    <text evidence="1">The sequence shown here is derived from an EMBL/GenBank/DDBJ whole genome shotgun (WGS) entry which is preliminary data.</text>
</comment>
<dbReference type="Proteomes" id="UP000055019">
    <property type="component" value="Unassembled WGS sequence"/>
</dbReference>
<keyword evidence="2" id="KW-1185">Reference proteome</keyword>
<gene>
    <name evidence="1" type="ORF">AWB74_08637</name>
</gene>
<name>A0A158L586_9BURK</name>
<organism evidence="1 2">
    <name type="scientific">Caballeronia arvi</name>
    <dbReference type="NCBI Taxonomy" id="1777135"/>
    <lineage>
        <taxon>Bacteria</taxon>
        <taxon>Pseudomonadati</taxon>
        <taxon>Pseudomonadota</taxon>
        <taxon>Betaproteobacteria</taxon>
        <taxon>Burkholderiales</taxon>
        <taxon>Burkholderiaceae</taxon>
        <taxon>Caballeronia</taxon>
    </lineage>
</organism>
<dbReference type="EMBL" id="FCOM02000146">
    <property type="protein sequence ID" value="SAL88594.1"/>
    <property type="molecule type" value="Genomic_DNA"/>
</dbReference>
<dbReference type="RefSeq" id="WP_061152650.1">
    <property type="nucleotide sequence ID" value="NZ_FCOM02000146.1"/>
</dbReference>
<sequence length="151" mass="16938">MPDIERTHAIAFLLRQAAAKHRVVPYQQIHRLFEASEPLDLRYRALEDAISLLSDCAALDYGCLMALDNGLPGDDFFRRYKRHRPKEFVAVMGYGSAGGSLSKKRVIVEAERARVFAHAAESLEMSSRDDGSVAKTVFHSRPRGRSQLPPL</sequence>
<reference evidence="1" key="1">
    <citation type="submission" date="2016-01" db="EMBL/GenBank/DDBJ databases">
        <authorList>
            <person name="Peeters C."/>
        </authorList>
    </citation>
    <scope>NUCLEOTIDE SEQUENCE [LARGE SCALE GENOMIC DNA]</scope>
    <source>
        <strain evidence="1">LMG 29317</strain>
    </source>
</reference>
<evidence type="ECO:0000313" key="1">
    <source>
        <dbReference type="EMBL" id="SAL88594.1"/>
    </source>
</evidence>